<feature type="region of interest" description="Disordered" evidence="1">
    <location>
        <begin position="268"/>
        <end position="348"/>
    </location>
</feature>
<evidence type="ECO:0000256" key="1">
    <source>
        <dbReference type="SAM" id="MobiDB-lite"/>
    </source>
</evidence>
<feature type="region of interest" description="Disordered" evidence="1">
    <location>
        <begin position="236"/>
        <end position="255"/>
    </location>
</feature>
<sequence length="383" mass="40064">MSYAQYPSPGTPPPPYNAGCPVVTHSTGMDFGSPDQLGRNGSPPMSFDLKRSDSQGKIKMEPPTPGSDEQKMTAADKKRNKLGYHRATTACRPPGHKCRTCDKLNKECKFESVSHQGPSTSRHSSISRAPVGARLVSAQTIAGVPGMASGHGVDMHSVHHGGMSMPPIQNMALAEAPELKMGSAALGRPTYPEYNSQSIAANWALPDSATGASRPKSGPWAAYNHDSAAQGIGSNAFSAYSHTTPPPSGAPGWAESATRNEIQWSGYTHQSAQQPFSPVSQMAATPQSAYDRKSTSSTLPAADVYPPLPNMSSDHSVSLSPTGPGPQTAAYGGWPQPGYPPVPGKSGDAYTGGWYSQAEGAGHGVPTAMASALPVSEGYYVQR</sequence>
<proteinExistence type="predicted"/>
<feature type="compositionally biased region" description="Polar residues" evidence="1">
    <location>
        <begin position="268"/>
        <end position="288"/>
    </location>
</feature>
<feature type="region of interest" description="Disordered" evidence="1">
    <location>
        <begin position="1"/>
        <end position="78"/>
    </location>
</feature>
<reference evidence="2 3" key="1">
    <citation type="journal article" date="2018" name="Mycol. Prog.">
        <title>Coniella lustricola, a new species from submerged detritus.</title>
        <authorList>
            <person name="Raudabaugh D.B."/>
            <person name="Iturriaga T."/>
            <person name="Carver A."/>
            <person name="Mondo S."/>
            <person name="Pangilinan J."/>
            <person name="Lipzen A."/>
            <person name="He G."/>
            <person name="Amirebrahimi M."/>
            <person name="Grigoriev I.V."/>
            <person name="Miller A.N."/>
        </authorList>
    </citation>
    <scope>NUCLEOTIDE SEQUENCE [LARGE SCALE GENOMIC DNA]</scope>
    <source>
        <strain evidence="2 3">B22-T-1</strain>
    </source>
</reference>
<dbReference type="STRING" id="2025994.A0A2T2ZUN5"/>
<dbReference type="InParanoid" id="A0A2T2ZUN5"/>
<gene>
    <name evidence="2" type="ORF">BD289DRAFT_486582</name>
</gene>
<evidence type="ECO:0000313" key="3">
    <source>
        <dbReference type="Proteomes" id="UP000241462"/>
    </source>
</evidence>
<dbReference type="AlphaFoldDB" id="A0A2T2ZUN5"/>
<accession>A0A2T2ZUN5</accession>
<protein>
    <submittedName>
        <fullName evidence="2">Uncharacterized protein</fullName>
    </submittedName>
</protein>
<dbReference type="EMBL" id="KZ678668">
    <property type="protein sequence ID" value="PSR77214.1"/>
    <property type="molecule type" value="Genomic_DNA"/>
</dbReference>
<organism evidence="2 3">
    <name type="scientific">Coniella lustricola</name>
    <dbReference type="NCBI Taxonomy" id="2025994"/>
    <lineage>
        <taxon>Eukaryota</taxon>
        <taxon>Fungi</taxon>
        <taxon>Dikarya</taxon>
        <taxon>Ascomycota</taxon>
        <taxon>Pezizomycotina</taxon>
        <taxon>Sordariomycetes</taxon>
        <taxon>Sordariomycetidae</taxon>
        <taxon>Diaporthales</taxon>
        <taxon>Schizoparmaceae</taxon>
        <taxon>Coniella</taxon>
    </lineage>
</organism>
<evidence type="ECO:0000313" key="2">
    <source>
        <dbReference type="EMBL" id="PSR77214.1"/>
    </source>
</evidence>
<dbReference type="Proteomes" id="UP000241462">
    <property type="component" value="Unassembled WGS sequence"/>
</dbReference>
<dbReference type="OrthoDB" id="4150019at2759"/>
<feature type="compositionally biased region" description="Basic and acidic residues" evidence="1">
    <location>
        <begin position="48"/>
        <end position="60"/>
    </location>
</feature>
<feature type="compositionally biased region" description="Basic and acidic residues" evidence="1">
    <location>
        <begin position="68"/>
        <end position="77"/>
    </location>
</feature>
<name>A0A2T2ZUN5_9PEZI</name>
<keyword evidence="3" id="KW-1185">Reference proteome</keyword>
<feature type="compositionally biased region" description="Polar residues" evidence="1">
    <location>
        <begin position="310"/>
        <end position="321"/>
    </location>
</feature>